<organism evidence="2 3">
    <name type="scientific">Muribaculum gordoncarteri</name>
    <dbReference type="NCBI Taxonomy" id="2530390"/>
    <lineage>
        <taxon>Bacteria</taxon>
        <taxon>Pseudomonadati</taxon>
        <taxon>Bacteroidota</taxon>
        <taxon>Bacteroidia</taxon>
        <taxon>Bacteroidales</taxon>
        <taxon>Muribaculaceae</taxon>
        <taxon>Muribaculum</taxon>
    </lineage>
</organism>
<keyword evidence="3" id="KW-1185">Reference proteome</keyword>
<proteinExistence type="predicted"/>
<gene>
    <name evidence="2" type="ORF">E7746_06610</name>
</gene>
<feature type="signal peptide" evidence="1">
    <location>
        <begin position="1"/>
        <end position="21"/>
    </location>
</feature>
<sequence>MRILITLLASLMMLAGPAAIAQVTVSYAMDTPTFTLAHEDTDKYETLDTCYLNVSYQFKYRNSEKDDSLSFDDIMDLQMGKDYNAFFSRDLRALDTQNTKELKSTMQFSTIPENYVGFDLLFNHKDSLTTVTNRLPYTSQVIEYSEQSESPEWTYIPDEIATVMDYHCHVATCNYGGRNWKVYYTNDIPVPYGPWKLNGVKGLVLKAEDSENNFIFEAVGLTQKPQPIIRYDWSRKKMKKEDWKKYEQEMYKNAGAFVRNTGARILIMDNSEQGFHRLNEDWSQYYNPLER</sequence>
<protein>
    <submittedName>
        <fullName evidence="2">GLPGLI family protein</fullName>
    </submittedName>
</protein>
<evidence type="ECO:0000313" key="3">
    <source>
        <dbReference type="Proteomes" id="UP000297031"/>
    </source>
</evidence>
<dbReference type="NCBIfam" id="TIGR01200">
    <property type="entry name" value="GLPGLI"/>
    <property type="match status" value="1"/>
</dbReference>
<reference evidence="2 3" key="1">
    <citation type="submission" date="2019-02" db="EMBL/GenBank/DDBJ databases">
        <title>Isolation and identification of novel species under the genus Muribaculum.</title>
        <authorList>
            <person name="Miyake S."/>
            <person name="Ding Y."/>
            <person name="Low A."/>
            <person name="Soh M."/>
            <person name="Seedorf H."/>
        </authorList>
    </citation>
    <scope>NUCLEOTIDE SEQUENCE [LARGE SCALE GENOMIC DNA]</scope>
    <source>
        <strain evidence="2 3">TLL-A4</strain>
    </source>
</reference>
<dbReference type="EMBL" id="CP039393">
    <property type="protein sequence ID" value="QCD35586.1"/>
    <property type="molecule type" value="Genomic_DNA"/>
</dbReference>
<feature type="chain" id="PRO_5020891204" evidence="1">
    <location>
        <begin position="22"/>
        <end position="291"/>
    </location>
</feature>
<dbReference type="Proteomes" id="UP000297031">
    <property type="component" value="Chromosome"/>
</dbReference>
<dbReference type="OrthoDB" id="1440774at2"/>
<accession>A0A4P7VK27</accession>
<evidence type="ECO:0000313" key="2">
    <source>
        <dbReference type="EMBL" id="QCD35586.1"/>
    </source>
</evidence>
<dbReference type="RefSeq" id="WP_136410245.1">
    <property type="nucleotide sequence ID" value="NZ_CP039393.1"/>
</dbReference>
<keyword evidence="1" id="KW-0732">Signal</keyword>
<dbReference type="KEGG" id="mgod:E7746_06610"/>
<dbReference type="InterPro" id="IPR005901">
    <property type="entry name" value="GLPGLI"/>
</dbReference>
<evidence type="ECO:0000256" key="1">
    <source>
        <dbReference type="SAM" id="SignalP"/>
    </source>
</evidence>
<name>A0A4P7VK27_9BACT</name>
<dbReference type="AlphaFoldDB" id="A0A4P7VK27"/>